<comment type="similarity">
    <text evidence="1">Belongs to the glycosyl hydrolase 10 (cellulase F) family.</text>
</comment>
<feature type="region of interest" description="Disordered" evidence="5">
    <location>
        <begin position="112"/>
        <end position="143"/>
    </location>
</feature>
<dbReference type="Proteomes" id="UP000525078">
    <property type="component" value="Unassembled WGS sequence"/>
</dbReference>
<dbReference type="InterPro" id="IPR044846">
    <property type="entry name" value="GH10"/>
</dbReference>
<evidence type="ECO:0000259" key="6">
    <source>
        <dbReference type="PROSITE" id="PS51760"/>
    </source>
</evidence>
<name>A0A7J6FFH9_CANSA</name>
<reference evidence="9 10" key="1">
    <citation type="journal article" date="2020" name="bioRxiv">
        <title>Sequence and annotation of 42 cannabis genomes reveals extensive copy number variation in cannabinoid synthesis and pathogen resistance genes.</title>
        <authorList>
            <person name="Mckernan K.J."/>
            <person name="Helbert Y."/>
            <person name="Kane L.T."/>
            <person name="Ebling H."/>
            <person name="Zhang L."/>
            <person name="Liu B."/>
            <person name="Eaton Z."/>
            <person name="Mclaughlin S."/>
            <person name="Kingan S."/>
            <person name="Baybayan P."/>
            <person name="Concepcion G."/>
            <person name="Jordan M."/>
            <person name="Riva A."/>
            <person name="Barbazuk W."/>
            <person name="Harkins T."/>
        </authorList>
    </citation>
    <scope>NUCLEOTIDE SEQUENCE [LARGE SCALE GENOMIC DNA]</scope>
    <source>
        <strain evidence="9 10">cv. Jamaican Lion 4</strain>
        <strain evidence="7">Father</strain>
        <strain evidence="8">Mother</strain>
        <tissue evidence="7">Leaf</tissue>
    </source>
</reference>
<evidence type="ECO:0000313" key="7">
    <source>
        <dbReference type="EMBL" id="KAF4368639.1"/>
    </source>
</evidence>
<accession>A0A7J6FFH9</accession>
<feature type="domain" description="GH10" evidence="6">
    <location>
        <begin position="1"/>
        <end position="143"/>
    </location>
</feature>
<dbReference type="PROSITE" id="PS51760">
    <property type="entry name" value="GH10_2"/>
    <property type="match status" value="1"/>
</dbReference>
<evidence type="ECO:0000256" key="1">
    <source>
        <dbReference type="ARBA" id="ARBA00007495"/>
    </source>
</evidence>
<dbReference type="PANTHER" id="PTHR31490:SF52">
    <property type="entry name" value="ENDO-1,4-BETA-XYLANASE 5-RELATED"/>
    <property type="match status" value="1"/>
</dbReference>
<evidence type="ECO:0000313" key="8">
    <source>
        <dbReference type="EMBL" id="KAF4377241.1"/>
    </source>
</evidence>
<comment type="caution">
    <text evidence="7">The sequence shown here is derived from an EMBL/GenBank/DDBJ whole genome shotgun (WGS) entry which is preliminary data.</text>
</comment>
<dbReference type="InterPro" id="IPR001000">
    <property type="entry name" value="GH10_dom"/>
</dbReference>
<dbReference type="AlphaFoldDB" id="A0A7J6FFH9"/>
<keyword evidence="4" id="KW-0624">Polysaccharide degradation</keyword>
<organism evidence="7 10">
    <name type="scientific">Cannabis sativa</name>
    <name type="common">Hemp</name>
    <name type="synonym">Marijuana</name>
    <dbReference type="NCBI Taxonomy" id="3483"/>
    <lineage>
        <taxon>Eukaryota</taxon>
        <taxon>Viridiplantae</taxon>
        <taxon>Streptophyta</taxon>
        <taxon>Embryophyta</taxon>
        <taxon>Tracheophyta</taxon>
        <taxon>Spermatophyta</taxon>
        <taxon>Magnoliopsida</taxon>
        <taxon>eudicotyledons</taxon>
        <taxon>Gunneridae</taxon>
        <taxon>Pentapetalae</taxon>
        <taxon>rosids</taxon>
        <taxon>fabids</taxon>
        <taxon>Rosales</taxon>
        <taxon>Cannabaceae</taxon>
        <taxon>Cannabis</taxon>
    </lineage>
</organism>
<keyword evidence="3" id="KW-0119">Carbohydrate metabolism</keyword>
<evidence type="ECO:0000256" key="5">
    <source>
        <dbReference type="SAM" id="MobiDB-lite"/>
    </source>
</evidence>
<dbReference type="GO" id="GO:0031176">
    <property type="term" value="F:endo-1,4-beta-xylanase activity"/>
    <property type="evidence" value="ECO:0007669"/>
    <property type="project" value="UniProtKB-ARBA"/>
</dbReference>
<protein>
    <recommendedName>
        <fullName evidence="6">GH10 domain-containing protein</fullName>
    </recommendedName>
</protein>
<keyword evidence="10" id="KW-1185">Reference proteome</keyword>
<dbReference type="EMBL" id="JAATIP010000081">
    <property type="protein sequence ID" value="KAF4377241.1"/>
    <property type="molecule type" value="Genomic_DNA"/>
</dbReference>
<dbReference type="Gene3D" id="3.20.20.80">
    <property type="entry name" value="Glycosidases"/>
    <property type="match status" value="1"/>
</dbReference>
<dbReference type="Proteomes" id="UP000583929">
    <property type="component" value="Unassembled WGS sequence"/>
</dbReference>
<evidence type="ECO:0000256" key="2">
    <source>
        <dbReference type="ARBA" id="ARBA00022801"/>
    </source>
</evidence>
<evidence type="ECO:0000313" key="9">
    <source>
        <dbReference type="Proteomes" id="UP000525078"/>
    </source>
</evidence>
<evidence type="ECO:0000313" key="10">
    <source>
        <dbReference type="Proteomes" id="UP000583929"/>
    </source>
</evidence>
<dbReference type="Pfam" id="PF00331">
    <property type="entry name" value="Glyco_hydro_10"/>
    <property type="match status" value="1"/>
</dbReference>
<dbReference type="PANTHER" id="PTHR31490">
    <property type="entry name" value="GLYCOSYL HYDROLASE"/>
    <property type="match status" value="1"/>
</dbReference>
<sequence length="143" mass="16567">MVEFSQKHGISIRGHKIFWDDPIYQPYWVHSLSPDELGKAAAKRINSVVSKYRRKVIGWDVMNENMHFNFFEDKLGKTASADYYKITQQLDPQTTIASDFTEHEVALHREIQAKSARESAKMAERESAKMAERESAKMAERES</sequence>
<keyword evidence="2" id="KW-0378">Hydrolase</keyword>
<gene>
    <name evidence="8" type="ORF">F8388_012342</name>
    <name evidence="7" type="ORF">G4B88_020035</name>
</gene>
<dbReference type="GO" id="GO:0000272">
    <property type="term" value="P:polysaccharide catabolic process"/>
    <property type="evidence" value="ECO:0007669"/>
    <property type="project" value="UniProtKB-KW"/>
</dbReference>
<dbReference type="SUPFAM" id="SSF51445">
    <property type="entry name" value="(Trans)glycosidases"/>
    <property type="match status" value="1"/>
</dbReference>
<evidence type="ECO:0000256" key="3">
    <source>
        <dbReference type="ARBA" id="ARBA00023277"/>
    </source>
</evidence>
<proteinExistence type="inferred from homology"/>
<evidence type="ECO:0000256" key="4">
    <source>
        <dbReference type="ARBA" id="ARBA00023326"/>
    </source>
</evidence>
<dbReference type="EMBL" id="JAATIQ010000231">
    <property type="protein sequence ID" value="KAF4368639.1"/>
    <property type="molecule type" value="Genomic_DNA"/>
</dbReference>
<dbReference type="InterPro" id="IPR017853">
    <property type="entry name" value="GH"/>
</dbReference>